<dbReference type="AlphaFoldDB" id="A0A1M5JVV7"/>
<keyword evidence="1" id="KW-0812">Transmembrane</keyword>
<organism evidence="2 3">
    <name type="scientific">Flavobacterium micromati</name>
    <dbReference type="NCBI Taxonomy" id="229205"/>
    <lineage>
        <taxon>Bacteria</taxon>
        <taxon>Pseudomonadati</taxon>
        <taxon>Bacteroidota</taxon>
        <taxon>Flavobacteriia</taxon>
        <taxon>Flavobacteriales</taxon>
        <taxon>Flavobacteriaceae</taxon>
        <taxon>Flavobacterium</taxon>
    </lineage>
</organism>
<accession>A0A1M5JVV7</accession>
<dbReference type="EMBL" id="FQWF01000006">
    <property type="protein sequence ID" value="SHG44707.1"/>
    <property type="molecule type" value="Genomic_DNA"/>
</dbReference>
<keyword evidence="1" id="KW-0472">Membrane</keyword>
<feature type="transmembrane region" description="Helical" evidence="1">
    <location>
        <begin position="41"/>
        <end position="60"/>
    </location>
</feature>
<sequence length="78" mass="7894">MKNVFTKSKSELDLTSVAEILAAGATAGMAISSFAGKKGNVGGIIGAGISLLIGGLIVALDDNPTTNYLRNNKTDAII</sequence>
<name>A0A1M5JVV7_9FLAO</name>
<dbReference type="STRING" id="229205.SAMN05444372_10633"/>
<keyword evidence="3" id="KW-1185">Reference proteome</keyword>
<evidence type="ECO:0000256" key="1">
    <source>
        <dbReference type="SAM" id="Phobius"/>
    </source>
</evidence>
<feature type="transmembrane region" description="Helical" evidence="1">
    <location>
        <begin position="12"/>
        <end position="35"/>
    </location>
</feature>
<protein>
    <submittedName>
        <fullName evidence="2">Uncharacterized protein</fullName>
    </submittedName>
</protein>
<dbReference type="RefSeq" id="WP_073018840.1">
    <property type="nucleotide sequence ID" value="NZ_FQWF01000006.1"/>
</dbReference>
<proteinExistence type="predicted"/>
<gene>
    <name evidence="2" type="ORF">SAMN05444372_10633</name>
</gene>
<evidence type="ECO:0000313" key="3">
    <source>
        <dbReference type="Proteomes" id="UP000184020"/>
    </source>
</evidence>
<keyword evidence="1" id="KW-1133">Transmembrane helix</keyword>
<dbReference type="Proteomes" id="UP000184020">
    <property type="component" value="Unassembled WGS sequence"/>
</dbReference>
<reference evidence="3" key="1">
    <citation type="submission" date="2016-11" db="EMBL/GenBank/DDBJ databases">
        <authorList>
            <person name="Varghese N."/>
            <person name="Submissions S."/>
        </authorList>
    </citation>
    <scope>NUCLEOTIDE SEQUENCE [LARGE SCALE GENOMIC DNA]</scope>
    <source>
        <strain evidence="3">DSM 17659</strain>
    </source>
</reference>
<dbReference type="OrthoDB" id="1376318at2"/>
<evidence type="ECO:0000313" key="2">
    <source>
        <dbReference type="EMBL" id="SHG44707.1"/>
    </source>
</evidence>